<keyword evidence="3" id="KW-0399">Innate immunity</keyword>
<evidence type="ECO:0000256" key="2">
    <source>
        <dbReference type="ARBA" id="ARBA00022490"/>
    </source>
</evidence>
<keyword evidence="7" id="KW-1185">Reference proteome</keyword>
<dbReference type="Ensembl" id="ENSPSTT00000003529.1">
    <property type="protein sequence ID" value="ENSPSTP00000003369.1"/>
    <property type="gene ID" value="ENSPSTG00000002448.1"/>
</dbReference>
<evidence type="ECO:0000256" key="3">
    <source>
        <dbReference type="ARBA" id="ARBA00022588"/>
    </source>
</evidence>
<dbReference type="GO" id="GO:0005829">
    <property type="term" value="C:cytosol"/>
    <property type="evidence" value="ECO:0007669"/>
    <property type="project" value="UniProtKB-SubCell"/>
</dbReference>
<reference evidence="6" key="2">
    <citation type="submission" date="2025-09" db="UniProtKB">
        <authorList>
            <consortium name="Ensembl"/>
        </authorList>
    </citation>
    <scope>IDENTIFICATION</scope>
</reference>
<keyword evidence="2" id="KW-0963">Cytoplasm</keyword>
<dbReference type="PANTHER" id="PTHR46985">
    <property type="entry name" value="NACHT, LRR AND PYD DOMAINS-CONTAINING PROTEIN 1"/>
    <property type="match status" value="1"/>
</dbReference>
<sequence length="293" mass="33271">MHGMLKSRGKVLSSSDHFRVVFQDTLAYICLCPCPACETLSSLLPPLCRAHFPRAGFFRCTETELKFLVRMATTVEYEYSFWESHLPAGIPSEWMEAGPLFDIRAEPHAVEAIHLPHFLCLSEGKLSRSGMRIGHVVDGNLHLEKPDAVRPFHAVLRDPSFSPMGVILLSASFPFIPVHSLVLLYRVIRAADITLHLYLIPNNHGLEKVSTALISHSVLWFPKWPPVNSQKMGVSMKRLDSRQLYTEIYSKDLQEGMQLTLTKVSQEGKMEHSSLWTTFLRAGREDTMQLQVW</sequence>
<keyword evidence="4" id="KW-0391">Immunity</keyword>
<feature type="domain" description="FIIND" evidence="5">
    <location>
        <begin position="28"/>
        <end position="293"/>
    </location>
</feature>
<dbReference type="PROSITE" id="PS51830">
    <property type="entry name" value="FIIND"/>
    <property type="match status" value="1"/>
</dbReference>
<evidence type="ECO:0000259" key="5">
    <source>
        <dbReference type="PROSITE" id="PS51830"/>
    </source>
</evidence>
<dbReference type="PANTHER" id="PTHR46985:SF4">
    <property type="entry name" value="CASPASE RECRUITMENT DOMAIN-CONTAINING PROTEIN 8"/>
    <property type="match status" value="1"/>
</dbReference>
<dbReference type="GO" id="GO:0045087">
    <property type="term" value="P:innate immune response"/>
    <property type="evidence" value="ECO:0007669"/>
    <property type="project" value="UniProtKB-KW"/>
</dbReference>
<accession>A0A8C9L5E1</accession>
<organism evidence="6 7">
    <name type="scientific">Pavo cristatus</name>
    <name type="common">Indian peafowl</name>
    <name type="synonym">Blue peafowl</name>
    <dbReference type="NCBI Taxonomy" id="9049"/>
    <lineage>
        <taxon>Eukaryota</taxon>
        <taxon>Metazoa</taxon>
        <taxon>Chordata</taxon>
        <taxon>Craniata</taxon>
        <taxon>Vertebrata</taxon>
        <taxon>Euteleostomi</taxon>
        <taxon>Archelosauria</taxon>
        <taxon>Archosauria</taxon>
        <taxon>Dinosauria</taxon>
        <taxon>Saurischia</taxon>
        <taxon>Theropoda</taxon>
        <taxon>Coelurosauria</taxon>
        <taxon>Aves</taxon>
        <taxon>Neognathae</taxon>
        <taxon>Galloanserae</taxon>
        <taxon>Galliformes</taxon>
        <taxon>Phasianidae</taxon>
        <taxon>Phasianinae</taxon>
        <taxon>Pavo</taxon>
    </lineage>
</organism>
<dbReference type="Pfam" id="PF13553">
    <property type="entry name" value="FIIND"/>
    <property type="match status" value="1"/>
</dbReference>
<proteinExistence type="predicted"/>
<dbReference type="InterPro" id="IPR051249">
    <property type="entry name" value="NLRP_Inflammasome"/>
</dbReference>
<protein>
    <recommendedName>
        <fullName evidence="5">FIIND domain-containing protein</fullName>
    </recommendedName>
</protein>
<comment type="subcellular location">
    <subcellularLocation>
        <location evidence="1">Cytoplasm</location>
        <location evidence="1">Cytosol</location>
    </subcellularLocation>
</comment>
<name>A0A8C9L5E1_PAVCR</name>
<reference evidence="6" key="1">
    <citation type="submission" date="2025-08" db="UniProtKB">
        <authorList>
            <consortium name="Ensembl"/>
        </authorList>
    </citation>
    <scope>IDENTIFICATION</scope>
</reference>
<evidence type="ECO:0000256" key="4">
    <source>
        <dbReference type="ARBA" id="ARBA00022859"/>
    </source>
</evidence>
<dbReference type="Proteomes" id="UP000694428">
    <property type="component" value="Unplaced"/>
</dbReference>
<dbReference type="InterPro" id="IPR025307">
    <property type="entry name" value="FIIND_dom"/>
</dbReference>
<evidence type="ECO:0000256" key="1">
    <source>
        <dbReference type="ARBA" id="ARBA00004514"/>
    </source>
</evidence>
<dbReference type="AlphaFoldDB" id="A0A8C9L5E1"/>
<evidence type="ECO:0000313" key="6">
    <source>
        <dbReference type="Ensembl" id="ENSPSTP00000003369.1"/>
    </source>
</evidence>
<evidence type="ECO:0000313" key="7">
    <source>
        <dbReference type="Proteomes" id="UP000694428"/>
    </source>
</evidence>